<proteinExistence type="predicted"/>
<evidence type="ECO:0000259" key="1">
    <source>
        <dbReference type="Pfam" id="PF13490"/>
    </source>
</evidence>
<reference evidence="2 3" key="2">
    <citation type="submission" date="2022-06" db="EMBL/GenBank/DDBJ databases">
        <title>Genomic Encyclopedia of Type Strains, Phase I: the one thousand microbial genomes (KMG-I) project.</title>
        <authorList>
            <person name="Kyrpides N."/>
        </authorList>
    </citation>
    <scope>NUCLEOTIDE SEQUENCE [LARGE SCALE GENOMIC DNA]</scope>
    <source>
        <strain evidence="2 3">DSM 43889</strain>
    </source>
</reference>
<dbReference type="NCBIfam" id="TIGR03988">
    <property type="entry name" value="antisig_RsrA"/>
    <property type="match status" value="1"/>
</dbReference>
<organism evidence="2 3">
    <name type="scientific">Actinoalloteichus caeruleus DSM 43889</name>
    <dbReference type="NCBI Taxonomy" id="1120930"/>
    <lineage>
        <taxon>Bacteria</taxon>
        <taxon>Bacillati</taxon>
        <taxon>Actinomycetota</taxon>
        <taxon>Actinomycetes</taxon>
        <taxon>Pseudonocardiales</taxon>
        <taxon>Pseudonocardiaceae</taxon>
        <taxon>Actinoalloteichus</taxon>
        <taxon>Actinoalloteichus cyanogriseus</taxon>
    </lineage>
</organism>
<evidence type="ECO:0000313" key="2">
    <source>
        <dbReference type="EMBL" id="MCP2333740.1"/>
    </source>
</evidence>
<feature type="domain" description="Putative zinc-finger" evidence="1">
    <location>
        <begin position="10"/>
        <end position="43"/>
    </location>
</feature>
<protein>
    <submittedName>
        <fullName evidence="2">Mycothiol system anti-sigma-R factor</fullName>
    </submittedName>
</protein>
<dbReference type="InterPro" id="IPR024020">
    <property type="entry name" value="Anit_sigma_mycothiol_RsrA"/>
</dbReference>
<dbReference type="RefSeq" id="WP_026419282.1">
    <property type="nucleotide sequence ID" value="NZ_AUBJ02000001.1"/>
</dbReference>
<sequence length="113" mass="12762">MSCGDATTPCHEVLGELWLYLDHECDEKRREVLQRHLDECGRCLEHFGIEEHLKELLARKCGNEQASADFKERLRASIRETVLAQAEVTVEPAAGGARTVEVTLTNQRVDEEA</sequence>
<reference evidence="2 3" key="1">
    <citation type="submission" date="2013-07" db="EMBL/GenBank/DDBJ databases">
        <authorList>
            <consortium name="DOE Joint Genome Institute"/>
            <person name="Reeve W."/>
            <person name="Huntemann M."/>
            <person name="Han J."/>
            <person name="Chen A."/>
            <person name="Kyrpides N."/>
            <person name="Mavromatis K."/>
            <person name="Markowitz V."/>
            <person name="Palaniappan K."/>
            <person name="Ivanova N."/>
            <person name="Schaumberg A."/>
            <person name="Pati A."/>
            <person name="Liolios K."/>
            <person name="Nordberg H.P."/>
            <person name="Cantor M.N."/>
            <person name="Hua S.X."/>
            <person name="Woyke T."/>
        </authorList>
    </citation>
    <scope>NUCLEOTIDE SEQUENCE [LARGE SCALE GENOMIC DNA]</scope>
    <source>
        <strain evidence="2 3">DSM 43889</strain>
    </source>
</reference>
<evidence type="ECO:0000313" key="3">
    <source>
        <dbReference type="Proteomes" id="UP000791080"/>
    </source>
</evidence>
<dbReference type="Proteomes" id="UP000791080">
    <property type="component" value="Unassembled WGS sequence"/>
</dbReference>
<keyword evidence="3" id="KW-1185">Reference proteome</keyword>
<dbReference type="Pfam" id="PF13490">
    <property type="entry name" value="zf-HC2"/>
    <property type="match status" value="1"/>
</dbReference>
<comment type="caution">
    <text evidence="2">The sequence shown here is derived from an EMBL/GenBank/DDBJ whole genome shotgun (WGS) entry which is preliminary data.</text>
</comment>
<gene>
    <name evidence="2" type="ORF">G443_004010</name>
</gene>
<accession>A0ABT1JMH8</accession>
<dbReference type="InterPro" id="IPR027383">
    <property type="entry name" value="Znf_put"/>
</dbReference>
<dbReference type="EMBL" id="AUBJ02000001">
    <property type="protein sequence ID" value="MCP2333740.1"/>
    <property type="molecule type" value="Genomic_DNA"/>
</dbReference>
<name>A0ABT1JMH8_ACTCY</name>